<dbReference type="Proteomes" id="UP000003688">
    <property type="component" value="Unassembled WGS sequence"/>
</dbReference>
<feature type="repeat" description="NHL" evidence="2">
    <location>
        <begin position="324"/>
        <end position="361"/>
    </location>
</feature>
<dbReference type="InterPro" id="IPR013783">
    <property type="entry name" value="Ig-like_fold"/>
</dbReference>
<feature type="repeat" description="NHL" evidence="2">
    <location>
        <begin position="494"/>
        <end position="525"/>
    </location>
</feature>
<evidence type="ECO:0000313" key="5">
    <source>
        <dbReference type="Proteomes" id="UP000003688"/>
    </source>
</evidence>
<dbReference type="PANTHER" id="PTHR13833">
    <property type="match status" value="1"/>
</dbReference>
<reference evidence="4 5" key="1">
    <citation type="journal article" date="2011" name="J. Bacteriol.">
        <title>Genome sequence of 'Pedosphaera parvula' Ellin514, an aerobic Verrucomicrobial isolate from pasture soil.</title>
        <authorList>
            <person name="Kant R."/>
            <person name="van Passel M.W."/>
            <person name="Sangwan P."/>
            <person name="Palva A."/>
            <person name="Lucas S."/>
            <person name="Copeland A."/>
            <person name="Lapidus A."/>
            <person name="Glavina Del Rio T."/>
            <person name="Dalin E."/>
            <person name="Tice H."/>
            <person name="Bruce D."/>
            <person name="Goodwin L."/>
            <person name="Pitluck S."/>
            <person name="Chertkov O."/>
            <person name="Larimer F.W."/>
            <person name="Land M.L."/>
            <person name="Hauser L."/>
            <person name="Brettin T.S."/>
            <person name="Detter J.C."/>
            <person name="Han S."/>
            <person name="de Vos W.M."/>
            <person name="Janssen P.H."/>
            <person name="Smidt H."/>
        </authorList>
    </citation>
    <scope>NUCLEOTIDE SEQUENCE [LARGE SCALE GENOMIC DNA]</scope>
    <source>
        <strain evidence="4 5">Ellin514</strain>
    </source>
</reference>
<evidence type="ECO:0000256" key="1">
    <source>
        <dbReference type="ARBA" id="ARBA00022737"/>
    </source>
</evidence>
<evidence type="ECO:0000313" key="4">
    <source>
        <dbReference type="EMBL" id="EEF63094.1"/>
    </source>
</evidence>
<feature type="repeat" description="NHL" evidence="2">
    <location>
        <begin position="378"/>
        <end position="415"/>
    </location>
</feature>
<dbReference type="EMBL" id="ABOX02000002">
    <property type="protein sequence ID" value="EEF63094.1"/>
    <property type="molecule type" value="Genomic_DNA"/>
</dbReference>
<dbReference type="SUPFAM" id="SSF63825">
    <property type="entry name" value="YWTD domain"/>
    <property type="match status" value="1"/>
</dbReference>
<dbReference type="AlphaFoldDB" id="B9XAQ9"/>
<evidence type="ECO:0000256" key="2">
    <source>
        <dbReference type="PROSITE-ProRule" id="PRU00504"/>
    </source>
</evidence>
<dbReference type="OrthoDB" id="191215at2"/>
<feature type="repeat" description="NHL" evidence="2">
    <location>
        <begin position="57"/>
        <end position="88"/>
    </location>
</feature>
<feature type="chain" id="PRO_5002894591" evidence="3">
    <location>
        <begin position="33"/>
        <end position="847"/>
    </location>
</feature>
<dbReference type="Pfam" id="PF01436">
    <property type="entry name" value="NHL"/>
    <property type="match status" value="9"/>
</dbReference>
<dbReference type="InterPro" id="IPR001258">
    <property type="entry name" value="NHL_repeat"/>
</dbReference>
<comment type="caution">
    <text evidence="4">The sequence shown here is derived from an EMBL/GenBank/DDBJ whole genome shotgun (WGS) entry which is preliminary data.</text>
</comment>
<dbReference type="CDD" id="cd14953">
    <property type="entry name" value="NHL_like_1"/>
    <property type="match status" value="2"/>
</dbReference>
<dbReference type="Gene3D" id="2.120.10.30">
    <property type="entry name" value="TolB, C-terminal domain"/>
    <property type="match status" value="6"/>
</dbReference>
<keyword evidence="1" id="KW-0677">Repeat</keyword>
<name>B9XAQ9_PEDPL</name>
<dbReference type="Gene3D" id="2.60.40.10">
    <property type="entry name" value="Immunoglobulins"/>
    <property type="match status" value="1"/>
</dbReference>
<proteinExistence type="predicted"/>
<protein>
    <submittedName>
        <fullName evidence="4">NHL repeat containing protein</fullName>
    </submittedName>
</protein>
<feature type="repeat" description="NHL" evidence="2">
    <location>
        <begin position="541"/>
        <end position="580"/>
    </location>
</feature>
<organism evidence="4 5">
    <name type="scientific">Pedosphaera parvula (strain Ellin514)</name>
    <dbReference type="NCBI Taxonomy" id="320771"/>
    <lineage>
        <taxon>Bacteria</taxon>
        <taxon>Pseudomonadati</taxon>
        <taxon>Verrucomicrobiota</taxon>
        <taxon>Pedosphaerae</taxon>
        <taxon>Pedosphaerales</taxon>
        <taxon>Pedosphaeraceae</taxon>
        <taxon>Pedosphaera</taxon>
    </lineage>
</organism>
<gene>
    <name evidence="4" type="ORF">Cflav_PD5729</name>
</gene>
<keyword evidence="5" id="KW-1185">Reference proteome</keyword>
<keyword evidence="3" id="KW-0732">Signal</keyword>
<dbReference type="PANTHER" id="PTHR13833:SF71">
    <property type="entry name" value="NHL DOMAIN-CONTAINING PROTEIN"/>
    <property type="match status" value="1"/>
</dbReference>
<dbReference type="RefSeq" id="WP_007412907.1">
    <property type="nucleotide sequence ID" value="NZ_ABOX02000002.1"/>
</dbReference>
<feature type="repeat" description="NHL" evidence="2">
    <location>
        <begin position="113"/>
        <end position="143"/>
    </location>
</feature>
<feature type="repeat" description="NHL" evidence="2">
    <location>
        <begin position="435"/>
        <end position="470"/>
    </location>
</feature>
<dbReference type="STRING" id="320771.Cflav_PD5729"/>
<dbReference type="PROSITE" id="PS51125">
    <property type="entry name" value="NHL"/>
    <property type="match status" value="7"/>
</dbReference>
<dbReference type="InterPro" id="IPR011042">
    <property type="entry name" value="6-blade_b-propeller_TolB-like"/>
</dbReference>
<dbReference type="SUPFAM" id="SSF63829">
    <property type="entry name" value="Calcium-dependent phosphotriesterase"/>
    <property type="match status" value="2"/>
</dbReference>
<feature type="signal peptide" evidence="3">
    <location>
        <begin position="1"/>
        <end position="32"/>
    </location>
</feature>
<sequence length="847" mass="84606" precursor="true">MKTFVSFTLGPEKKLALLACSLGLFAVVAAQAQPLLIGTVAGYAGKGSADGVGGSAQLFGPQGVAVDGAGNVYVADTGNNIIRVVTASGLCRTLAGTAGVQGSADGMGAQASFNQPSGIALDSDGNIYVSDYGSSTIRKVTQSGQVTTLAGMTGVTGSVNNTGTNALFFHPMGLAVDNATNLYVADYGNHLIRKITPSNVVSTLAGVTGVPGSADGLGGQFNEPEAVAVDQAGNVYVADTGNAAIRMIMPGGSVTTLAGAAGFVGSADASGTNALFHQPAGIGINSAGNLYVADYFNNTIRQISPAGVVTTLAGLSGTAGSADGTNSSARFLGPQGVAVDSTGTVFIADTANSTIRVMTAAGVVTTLAGSPSEGSINGVTSSARFYSPQNVAVDGQNNIYVADTQNSVIRKITPFGVVSVLAGTTGVFGSADGSGANALFSGPQGIAVDGGGNIYVADTGNSTIRKITPSGSTSTLAGSAGNPGNADGAGITAQFYQPQGVAVDSANNVYVADTGNHTVRMVTPGGISSTLAGLAGTFGTFDGTNAGARFNGPTGIAVDGAGNLYVTDYNNDTIRKVTSAGAVTTLAGWTGMWGSIDGAGNSALFFGPSGISVDALGNLYVIDSGNSTLRKLTLSGGTWTVSTVAGMPGVNGGIDGSGAGAEFYYPAGVTVSAAGYVYVADAGNNTIRSQAIPPSILIQPQSQTNQTGTITLFNVGTYGTMPFSYTWQYNGTNLPSSSSSLMASNAGSYKVTVSNVAGQITSDVATLTLTNSPFGQTGVFQSIAMQPNGTVQFSLSGSSGAIYTLEVSTNLVNWTPLVTFTMTNGTVQLIDTTATNFPAQFYRLVSP</sequence>
<accession>B9XAQ9</accession>
<evidence type="ECO:0000256" key="3">
    <source>
        <dbReference type="SAM" id="SignalP"/>
    </source>
</evidence>